<reference evidence="1 2" key="1">
    <citation type="submission" date="2016-01" db="EMBL/GenBank/DDBJ databases">
        <authorList>
            <person name="Oliw E.H."/>
        </authorList>
    </citation>
    <scope>NUCLEOTIDE SEQUENCE [LARGE SCALE GENOMIC DNA]</scope>
    <source>
        <strain evidence="1 2">MJR8628B</strain>
    </source>
</reference>
<protein>
    <submittedName>
        <fullName evidence="1">Uncharacterized protein</fullName>
    </submittedName>
</protein>
<dbReference type="EMBL" id="LRPO01000013">
    <property type="protein sequence ID" value="KWZ82445.1"/>
    <property type="molecule type" value="Genomic_DNA"/>
</dbReference>
<name>A0A0H2PNF0_BIFBI</name>
<accession>A0A0H2PNF0</accession>
<sequence length="473" mass="52843">MDGSTTSISVDPRQQLDDVVDFVNDSWLASTDFDGPTFLWNHMISDASAQDDDNRNNVPVAAPNEVADVIGLTMQWYFDSISSTVPTAERTEDGVSMPRNDMPTFRIDSQALSGVDAVVGNALMSTRWVDATTNLAKSVEMTARFVGNAADRDGEGFDYLKELIQNVRVYMDSVARNADPQDGEKALRLITRVACNEDFQLNATQMVELLSCGLSFAQWDDTRMFAYDALNSALDTMDRFAKEAKIDEDGRCDGETAHDDGVIAAEAATGSTADASELIKRTVALSAHQQFEESIMFLRHDLMRVSGDAADADRFLVSHHESEAMADAYAARLIAAERWDELIGFIDMVERDRPNQYTVMFPEDLVAYEWESLREAAFEALGRWDELRAMYRERIVEAYDPSDLHTIAQLRAISGRDWAGQVRSIVTAYDDGSGRYARNPIYERLLVNERLSAEAERYCRTFPDARADLAAVL</sequence>
<evidence type="ECO:0000313" key="1">
    <source>
        <dbReference type="EMBL" id="KWZ82445.1"/>
    </source>
</evidence>
<dbReference type="RefSeq" id="WP_022173594.1">
    <property type="nucleotide sequence ID" value="NZ_AP018132.1"/>
</dbReference>
<gene>
    <name evidence="1" type="ORF">HMPREF3196_00303</name>
</gene>
<dbReference type="AlphaFoldDB" id="A0A0H2PNF0"/>
<evidence type="ECO:0000313" key="2">
    <source>
        <dbReference type="Proteomes" id="UP000070092"/>
    </source>
</evidence>
<comment type="caution">
    <text evidence="1">The sequence shown here is derived from an EMBL/GenBank/DDBJ whole genome shotgun (WGS) entry which is preliminary data.</text>
</comment>
<dbReference type="Proteomes" id="UP000070092">
    <property type="component" value="Unassembled WGS sequence"/>
</dbReference>
<proteinExistence type="predicted"/>
<dbReference type="PATRIC" id="fig|1681.47.peg.1053"/>
<organism evidence="1 2">
    <name type="scientific">Bifidobacterium bifidum</name>
    <dbReference type="NCBI Taxonomy" id="1681"/>
    <lineage>
        <taxon>Bacteria</taxon>
        <taxon>Bacillati</taxon>
        <taxon>Actinomycetota</taxon>
        <taxon>Actinomycetes</taxon>
        <taxon>Bifidobacteriales</taxon>
        <taxon>Bifidobacteriaceae</taxon>
        <taxon>Bifidobacterium</taxon>
    </lineage>
</organism>